<evidence type="ECO:0000256" key="1">
    <source>
        <dbReference type="ARBA" id="ARBA00022598"/>
    </source>
</evidence>
<organism evidence="8 9">
    <name type="scientific">Spiroplasma corruscae</name>
    <dbReference type="NCBI Taxonomy" id="216934"/>
    <lineage>
        <taxon>Bacteria</taxon>
        <taxon>Bacillati</taxon>
        <taxon>Mycoplasmatota</taxon>
        <taxon>Mollicutes</taxon>
        <taxon>Entomoplasmatales</taxon>
        <taxon>Spiroplasmataceae</taxon>
        <taxon>Spiroplasma</taxon>
    </lineage>
</organism>
<dbReference type="InterPro" id="IPR012094">
    <property type="entry name" value="tRNA_Ile_lys_synt"/>
</dbReference>
<evidence type="ECO:0000259" key="7">
    <source>
        <dbReference type="Pfam" id="PF01171"/>
    </source>
</evidence>
<dbReference type="Gene3D" id="3.40.50.620">
    <property type="entry name" value="HUPs"/>
    <property type="match status" value="1"/>
</dbReference>
<dbReference type="InterPro" id="IPR014729">
    <property type="entry name" value="Rossmann-like_a/b/a_fold"/>
</dbReference>
<feature type="binding site" evidence="6">
    <location>
        <begin position="14"/>
        <end position="19"/>
    </location>
    <ligand>
        <name>ATP</name>
        <dbReference type="ChEBI" id="CHEBI:30616"/>
    </ligand>
</feature>
<reference evidence="8 9" key="1">
    <citation type="submission" date="2017-07" db="EMBL/GenBank/DDBJ databases">
        <title>Complete genome sequence of Spiroplasma corruscae EC-1 (DSM 19793).</title>
        <authorList>
            <person name="Tsai Y.-M."/>
            <person name="Lo W.-S."/>
            <person name="Kuo C.-H."/>
        </authorList>
    </citation>
    <scope>NUCLEOTIDE SEQUENCE [LARGE SCALE GENOMIC DNA]</scope>
    <source>
        <strain evidence="8 9">EC-1</strain>
    </source>
</reference>
<comment type="catalytic activity">
    <reaction evidence="5 6">
        <text>cytidine(34) in tRNA(Ile2) + L-lysine + ATP = lysidine(34) in tRNA(Ile2) + AMP + diphosphate + H(+)</text>
        <dbReference type="Rhea" id="RHEA:43744"/>
        <dbReference type="Rhea" id="RHEA-COMP:10625"/>
        <dbReference type="Rhea" id="RHEA-COMP:10670"/>
        <dbReference type="ChEBI" id="CHEBI:15378"/>
        <dbReference type="ChEBI" id="CHEBI:30616"/>
        <dbReference type="ChEBI" id="CHEBI:32551"/>
        <dbReference type="ChEBI" id="CHEBI:33019"/>
        <dbReference type="ChEBI" id="CHEBI:82748"/>
        <dbReference type="ChEBI" id="CHEBI:83665"/>
        <dbReference type="ChEBI" id="CHEBI:456215"/>
        <dbReference type="EC" id="6.3.4.19"/>
    </reaction>
</comment>
<dbReference type="EC" id="6.3.4.19" evidence="6"/>
<keyword evidence="6" id="KW-0963">Cytoplasm</keyword>
<evidence type="ECO:0000256" key="4">
    <source>
        <dbReference type="ARBA" id="ARBA00022840"/>
    </source>
</evidence>
<dbReference type="HAMAP" id="MF_01161">
    <property type="entry name" value="tRNA_Ile_lys_synt"/>
    <property type="match status" value="1"/>
</dbReference>
<evidence type="ECO:0000313" key="9">
    <source>
        <dbReference type="Proteomes" id="UP000203229"/>
    </source>
</evidence>
<dbReference type="InterPro" id="IPR012795">
    <property type="entry name" value="tRNA_Ile_lys_synt_N"/>
</dbReference>
<evidence type="ECO:0000256" key="2">
    <source>
        <dbReference type="ARBA" id="ARBA00022694"/>
    </source>
</evidence>
<keyword evidence="3 6" id="KW-0547">Nucleotide-binding</keyword>
<evidence type="ECO:0000313" key="8">
    <source>
        <dbReference type="EMBL" id="ASP27786.1"/>
    </source>
</evidence>
<dbReference type="GO" id="GO:0032267">
    <property type="term" value="F:tRNA(Ile)-lysidine synthase activity"/>
    <property type="evidence" value="ECO:0007669"/>
    <property type="project" value="UniProtKB-EC"/>
</dbReference>
<comment type="similarity">
    <text evidence="6">Belongs to the tRNA(Ile)-lysidine synthase family.</text>
</comment>
<dbReference type="EMBL" id="CP022535">
    <property type="protein sequence ID" value="ASP27786.1"/>
    <property type="molecule type" value="Genomic_DNA"/>
</dbReference>
<dbReference type="NCBIfam" id="TIGR02432">
    <property type="entry name" value="lysidine_TilS_N"/>
    <property type="match status" value="1"/>
</dbReference>
<evidence type="ECO:0000256" key="3">
    <source>
        <dbReference type="ARBA" id="ARBA00022741"/>
    </source>
</evidence>
<gene>
    <name evidence="6 8" type="primary">tilS</name>
    <name evidence="8" type="ORF">SCORR_v1c00110</name>
</gene>
<protein>
    <recommendedName>
        <fullName evidence="6">tRNA(Ile)-lysidine synthase</fullName>
        <ecNumber evidence="6">6.3.4.19</ecNumber>
    </recommendedName>
    <alternativeName>
        <fullName evidence="6">tRNA(Ile)-2-lysyl-cytidine synthase</fullName>
    </alternativeName>
    <alternativeName>
        <fullName evidence="6">tRNA(Ile)-lysidine synthetase</fullName>
    </alternativeName>
</protein>
<sequence length="373" mass="44591">MTLNKNKKYIVGVSGGPDSIFLLSKLILKGYKNLIVCHINHNFRKEALLDQKVVEDICKKNNTKLVIKNIYYEKKFGNFESWARNERYKIFSSLLKENKFDSILTGHNQNDVVETFIMQLEKKSLVKYYGISYSSNLFGCNILRPILNYKKTYIINWLNKRNIDYAIDKTNLDIKYKRNKIRANLKEKEIKHFIKEINQKNKSLSKKYKTINNLLDKSSSYLNINYLKLNDDDFNLRLIYEFLVINNLQSHVLSTKKAKVKEILKQIRSKKNYLTYDFDNRILLKDYNKIYICDKSIVSTFETNNKPNNCTYINAEISNLVYTNNWIKWQSKLYYKNKKLKTHFMNKKVSYLERFKIILVFEPEQKVILNKLW</sequence>
<evidence type="ECO:0000256" key="5">
    <source>
        <dbReference type="ARBA" id="ARBA00048539"/>
    </source>
</evidence>
<dbReference type="AlphaFoldDB" id="A0A222EMP1"/>
<keyword evidence="9" id="KW-1185">Reference proteome</keyword>
<dbReference type="PANTHER" id="PTHR43033">
    <property type="entry name" value="TRNA(ILE)-LYSIDINE SYNTHASE-RELATED"/>
    <property type="match status" value="1"/>
</dbReference>
<name>A0A222EMP1_9MOLU</name>
<dbReference type="CDD" id="cd01992">
    <property type="entry name" value="TilS_N"/>
    <property type="match status" value="1"/>
</dbReference>
<dbReference type="GO" id="GO:0005524">
    <property type="term" value="F:ATP binding"/>
    <property type="evidence" value="ECO:0007669"/>
    <property type="project" value="UniProtKB-UniRule"/>
</dbReference>
<keyword evidence="4 6" id="KW-0067">ATP-binding</keyword>
<dbReference type="Proteomes" id="UP000203229">
    <property type="component" value="Chromosome"/>
</dbReference>
<evidence type="ECO:0000256" key="6">
    <source>
        <dbReference type="HAMAP-Rule" id="MF_01161"/>
    </source>
</evidence>
<dbReference type="RefSeq" id="WP_094047937.1">
    <property type="nucleotide sequence ID" value="NZ_CP022535.1"/>
</dbReference>
<comment type="domain">
    <text evidence="6">The N-terminal region contains the highly conserved SGGXDS motif, predicted to be a P-loop motif involved in ATP binding.</text>
</comment>
<comment type="subcellular location">
    <subcellularLocation>
        <location evidence="6">Cytoplasm</location>
    </subcellularLocation>
</comment>
<dbReference type="GO" id="GO:0005737">
    <property type="term" value="C:cytoplasm"/>
    <property type="evidence" value="ECO:0007669"/>
    <property type="project" value="UniProtKB-SubCell"/>
</dbReference>
<comment type="function">
    <text evidence="6">Ligates lysine onto the cytidine present at position 34 of the AUA codon-specific tRNA(Ile) that contains the anticodon CAU, in an ATP-dependent manner. Cytidine is converted to lysidine, thus changing the amino acid specificity of the tRNA from methionine to isoleucine.</text>
</comment>
<dbReference type="OrthoDB" id="9807403at2"/>
<keyword evidence="2 6" id="KW-0819">tRNA processing</keyword>
<proteinExistence type="inferred from homology"/>
<dbReference type="PANTHER" id="PTHR43033:SF1">
    <property type="entry name" value="TRNA(ILE)-LYSIDINE SYNTHASE-RELATED"/>
    <property type="match status" value="1"/>
</dbReference>
<dbReference type="InterPro" id="IPR011063">
    <property type="entry name" value="TilS/TtcA_N"/>
</dbReference>
<dbReference type="KEGG" id="scou:SCORR_v1c00110"/>
<dbReference type="Pfam" id="PF01171">
    <property type="entry name" value="ATP_bind_3"/>
    <property type="match status" value="1"/>
</dbReference>
<dbReference type="GO" id="GO:0006400">
    <property type="term" value="P:tRNA modification"/>
    <property type="evidence" value="ECO:0007669"/>
    <property type="project" value="UniProtKB-UniRule"/>
</dbReference>
<feature type="domain" description="tRNA(Ile)-lysidine/2-thiocytidine synthase N-terminal" evidence="7">
    <location>
        <begin position="8"/>
        <end position="183"/>
    </location>
</feature>
<dbReference type="SUPFAM" id="SSF52402">
    <property type="entry name" value="Adenine nucleotide alpha hydrolases-like"/>
    <property type="match status" value="1"/>
</dbReference>
<accession>A0A222EMP1</accession>
<keyword evidence="1 6" id="KW-0436">Ligase</keyword>